<dbReference type="SUPFAM" id="SSF53850">
    <property type="entry name" value="Periplasmic binding protein-like II"/>
    <property type="match status" value="1"/>
</dbReference>
<dbReference type="AlphaFoldDB" id="A0A2A6FPR4"/>
<reference evidence="2" key="1">
    <citation type="submission" date="2017-03" db="EMBL/GenBank/DDBJ databases">
        <authorList>
            <person name="Lund M.B."/>
        </authorList>
    </citation>
    <scope>NUCLEOTIDE SEQUENCE [LARGE SCALE GENOMIC DNA]</scope>
</reference>
<gene>
    <name evidence="1" type="ORF">B5766_10480</name>
</gene>
<dbReference type="PANTHER" id="PTHR43649">
    <property type="entry name" value="ARABINOSE-BINDING PROTEIN-RELATED"/>
    <property type="match status" value="1"/>
</dbReference>
<dbReference type="Gene3D" id="3.40.190.10">
    <property type="entry name" value="Periplasmic binding protein-like II"/>
    <property type="match status" value="2"/>
</dbReference>
<dbReference type="Pfam" id="PF13416">
    <property type="entry name" value="SBP_bac_8"/>
    <property type="match status" value="1"/>
</dbReference>
<comment type="caution">
    <text evidence="1">The sequence shown here is derived from an EMBL/GenBank/DDBJ whole genome shotgun (WGS) entry which is preliminary data.</text>
</comment>
<dbReference type="InterPro" id="IPR006059">
    <property type="entry name" value="SBP"/>
</dbReference>
<organism evidence="1 2">
    <name type="scientific">Candidatus Lumbricidiphila eiseniae</name>
    <dbReference type="NCBI Taxonomy" id="1969409"/>
    <lineage>
        <taxon>Bacteria</taxon>
        <taxon>Bacillati</taxon>
        <taxon>Actinomycetota</taxon>
        <taxon>Actinomycetes</taxon>
        <taxon>Micrococcales</taxon>
        <taxon>Microbacteriaceae</taxon>
        <taxon>Candidatus Lumbricidiphila</taxon>
    </lineage>
</organism>
<dbReference type="InterPro" id="IPR050490">
    <property type="entry name" value="Bact_solute-bd_prot1"/>
</dbReference>
<dbReference type="PANTHER" id="PTHR43649:SF12">
    <property type="entry name" value="DIACETYLCHITOBIOSE BINDING PROTEIN DASA"/>
    <property type="match status" value="1"/>
</dbReference>
<evidence type="ECO:0000313" key="1">
    <source>
        <dbReference type="EMBL" id="PDQ34601.1"/>
    </source>
</evidence>
<dbReference type="EMBL" id="NAEP01000050">
    <property type="protein sequence ID" value="PDQ34601.1"/>
    <property type="molecule type" value="Genomic_DNA"/>
</dbReference>
<proteinExistence type="predicted"/>
<protein>
    <recommendedName>
        <fullName evidence="3">ABC transporter substrate-binding protein</fullName>
    </recommendedName>
</protein>
<name>A0A2A6FPR4_9MICO</name>
<evidence type="ECO:0008006" key="3">
    <source>
        <dbReference type="Google" id="ProtNLM"/>
    </source>
</evidence>
<accession>A0A2A6FPR4</accession>
<sequence>MIKGDTVELITRRTLLGAGVSAATIGLLSACSASGSADRSVILWNNLTNSTQQDYFQKNFVDAYTKAKVKFSNKPNNAIDRLIQTALAAGSGPSIVITPGPSTGVPEYTKAGYLIDLSQYADQYGWNDAFAPWALAASKIDGKLMSLPTQFESMAFYTNPTTIKKNNLAVPKNQAEFEEFCTEATAKGMVPIATGKADWQGVNEWHAVIALNHGAGPEAVYSALTGATKWTDPVFVDAVERYTGYFKKGWFGGGVNSYFTNTFATVYNQLVTGTAAAMISGTWEFASLRKYFGTEAGNNEVWDWAAVPSLGAGVPEVVWDLAIGQSAAVNSKAVDVAGSVAYLNFLTTDKKTILNAVRDQDFQPSPIRITASGFPTGTDSRTADLYSQLAAAKKIGYTTWTFFPQKTETYIILNWEQVLTGKMTAADYCAGIQKSFAEELAAGNVPAAPKPGQGI</sequence>
<dbReference type="PROSITE" id="PS51257">
    <property type="entry name" value="PROKAR_LIPOPROTEIN"/>
    <property type="match status" value="1"/>
</dbReference>
<dbReference type="Proteomes" id="UP000219994">
    <property type="component" value="Unassembled WGS sequence"/>
</dbReference>
<evidence type="ECO:0000313" key="2">
    <source>
        <dbReference type="Proteomes" id="UP000219994"/>
    </source>
</evidence>